<proteinExistence type="inferred from homology"/>
<feature type="signal peptide" evidence="9">
    <location>
        <begin position="1"/>
        <end position="20"/>
    </location>
</feature>
<evidence type="ECO:0000256" key="7">
    <source>
        <dbReference type="SAM" id="MobiDB-lite"/>
    </source>
</evidence>
<evidence type="ECO:0000256" key="3">
    <source>
        <dbReference type="ARBA" id="ARBA00022692"/>
    </source>
</evidence>
<evidence type="ECO:0000256" key="1">
    <source>
        <dbReference type="ARBA" id="ARBA00004141"/>
    </source>
</evidence>
<feature type="compositionally biased region" description="Basic and acidic residues" evidence="7">
    <location>
        <begin position="551"/>
        <end position="562"/>
    </location>
</feature>
<comment type="subcellular location">
    <subcellularLocation>
        <location evidence="1">Membrane</location>
        <topology evidence="1">Multi-pass membrane protein</topology>
    </subcellularLocation>
</comment>
<comment type="caution">
    <text evidence="12">The sequence shown here is derived from an EMBL/GenBank/DDBJ whole genome shotgun (WGS) entry which is preliminary data.</text>
</comment>
<name>A0ABR0KSA9_9PEZI</name>
<reference evidence="12 13" key="1">
    <citation type="submission" date="2023-08" db="EMBL/GenBank/DDBJ databases">
        <title>Black Yeasts Isolated from many extreme environments.</title>
        <authorList>
            <person name="Coleine C."/>
            <person name="Stajich J.E."/>
            <person name="Selbmann L."/>
        </authorList>
    </citation>
    <scope>NUCLEOTIDE SEQUENCE [LARGE SCALE GENOMIC DNA]</scope>
    <source>
        <strain evidence="12 13">CCFEE 536</strain>
    </source>
</reference>
<feature type="transmembrane region" description="Helical" evidence="8">
    <location>
        <begin position="274"/>
        <end position="295"/>
    </location>
</feature>
<dbReference type="EMBL" id="JAVRRA010025031">
    <property type="protein sequence ID" value="KAK5123847.1"/>
    <property type="molecule type" value="Genomic_DNA"/>
</dbReference>
<feature type="transmembrane region" description="Helical" evidence="8">
    <location>
        <begin position="307"/>
        <end position="326"/>
    </location>
</feature>
<dbReference type="InterPro" id="IPR053938">
    <property type="entry name" value="PTM1-like_N"/>
</dbReference>
<evidence type="ECO:0000259" key="10">
    <source>
        <dbReference type="Pfam" id="PF06814"/>
    </source>
</evidence>
<keyword evidence="3 8" id="KW-0812">Transmembrane</keyword>
<evidence type="ECO:0000256" key="5">
    <source>
        <dbReference type="ARBA" id="ARBA00022989"/>
    </source>
</evidence>
<protein>
    <submittedName>
        <fullName evidence="12">Membrane protein ptm1</fullName>
    </submittedName>
</protein>
<feature type="region of interest" description="Disordered" evidence="7">
    <location>
        <begin position="477"/>
        <end position="562"/>
    </location>
</feature>
<dbReference type="PANTHER" id="PTHR21229:SF1">
    <property type="entry name" value="GH17801P"/>
    <property type="match status" value="1"/>
</dbReference>
<feature type="transmembrane region" description="Helical" evidence="8">
    <location>
        <begin position="338"/>
        <end position="362"/>
    </location>
</feature>
<evidence type="ECO:0000256" key="4">
    <source>
        <dbReference type="ARBA" id="ARBA00022729"/>
    </source>
</evidence>
<dbReference type="InterPro" id="IPR053937">
    <property type="entry name" value="GOST_TM"/>
</dbReference>
<dbReference type="PANTHER" id="PTHR21229">
    <property type="entry name" value="LUNG SEVEN TRANSMEMBRANE RECEPTOR"/>
    <property type="match status" value="1"/>
</dbReference>
<keyword evidence="4 9" id="KW-0732">Signal</keyword>
<accession>A0ABR0KSA9</accession>
<evidence type="ECO:0000256" key="9">
    <source>
        <dbReference type="SAM" id="SignalP"/>
    </source>
</evidence>
<feature type="compositionally biased region" description="Pro residues" evidence="7">
    <location>
        <begin position="502"/>
        <end position="512"/>
    </location>
</feature>
<evidence type="ECO:0000259" key="11">
    <source>
        <dbReference type="Pfam" id="PF21902"/>
    </source>
</evidence>
<feature type="transmembrane region" description="Helical" evidence="8">
    <location>
        <begin position="383"/>
        <end position="403"/>
    </location>
</feature>
<evidence type="ECO:0000313" key="12">
    <source>
        <dbReference type="EMBL" id="KAK5123847.1"/>
    </source>
</evidence>
<dbReference type="Pfam" id="PF21902">
    <property type="entry name" value="PTM1-like_N"/>
    <property type="match status" value="1"/>
</dbReference>
<gene>
    <name evidence="12" type="primary">PTM1</name>
    <name evidence="12" type="ORF">LTR16_003689</name>
</gene>
<evidence type="ECO:0000256" key="2">
    <source>
        <dbReference type="ARBA" id="ARBA00007883"/>
    </source>
</evidence>
<keyword evidence="6 8" id="KW-0472">Membrane</keyword>
<feature type="domain" description="GOST seven transmembrane" evidence="10">
    <location>
        <begin position="200"/>
        <end position="451"/>
    </location>
</feature>
<dbReference type="Proteomes" id="UP001357485">
    <property type="component" value="Unassembled WGS sequence"/>
</dbReference>
<feature type="chain" id="PRO_5045829771" evidence="9">
    <location>
        <begin position="21"/>
        <end position="562"/>
    </location>
</feature>
<feature type="transmembrane region" description="Helical" evidence="8">
    <location>
        <begin position="423"/>
        <end position="444"/>
    </location>
</feature>
<evidence type="ECO:0000256" key="6">
    <source>
        <dbReference type="ARBA" id="ARBA00023136"/>
    </source>
</evidence>
<feature type="transmembrane region" description="Helical" evidence="8">
    <location>
        <begin position="235"/>
        <end position="254"/>
    </location>
</feature>
<evidence type="ECO:0000256" key="8">
    <source>
        <dbReference type="SAM" id="Phobius"/>
    </source>
</evidence>
<evidence type="ECO:0000313" key="13">
    <source>
        <dbReference type="Proteomes" id="UP001357485"/>
    </source>
</evidence>
<comment type="similarity">
    <text evidence="2">Belongs to the LU7TM family.</text>
</comment>
<feature type="domain" description="PTM1-like N-terminal" evidence="11">
    <location>
        <begin position="31"/>
        <end position="188"/>
    </location>
</feature>
<feature type="transmembrane region" description="Helical" evidence="8">
    <location>
        <begin position="203"/>
        <end position="223"/>
    </location>
</feature>
<keyword evidence="13" id="KW-1185">Reference proteome</keyword>
<keyword evidence="5 8" id="KW-1133">Transmembrane helix</keyword>
<dbReference type="Pfam" id="PF06814">
    <property type="entry name" value="GOST_TM"/>
    <property type="match status" value="1"/>
</dbReference>
<sequence>MRRWAQLLALLLLQLGLVNAAEMQLDQKEENRQLCSGVYSRKSWGGNVDPFILTKFMKKEDVEGDADPVVSLVLFEWRDKPLIGKPVSPDTMDASSSQGELDRYAADGRAYICDDKNIQAKFCNGTQRGEFILADNATEVSKNQIITQAIHLRDPSSIHYNILRTGYYCVGTYGYSSDIYSAVVEFRNSYGELPAAQIAKLPFYGGITIVYAVIGAFWAFLYVQNRHDILPVQNYITAIIVFLVVEMLMTWGFYDYQNRHGSNIGSKALTIVVSILNAGRNSFSFFLLLIVCMGYGVVKDSLGKTMIYVRWLAITHFVFGVIYAIGSLTITPDSVGPLVLLVILPLAGTLTAFYIWTLNSLSATMKDLVDRKQTVKALMYKKLWWCILTSIVVIFAFFFVNSWTFAGQRDEDFVPSHWQTRWFILDGWLNLVYLADVSFVAYLWRPTANNRRFAMSDELAQDDDGFEITSIRDSVDLDEELGDQTPTNSRPPAYDPVRTPRQPSPLPAPIPQKPTSLPRESLDGDTIFAVGEDADKWSDDDVDENETPRNSGERKRLTGKDD</sequence>
<dbReference type="InterPro" id="IPR009637">
    <property type="entry name" value="GPR107/GPR108-like"/>
</dbReference>
<organism evidence="12 13">
    <name type="scientific">Cryomyces antarcticus</name>
    <dbReference type="NCBI Taxonomy" id="329879"/>
    <lineage>
        <taxon>Eukaryota</taxon>
        <taxon>Fungi</taxon>
        <taxon>Dikarya</taxon>
        <taxon>Ascomycota</taxon>
        <taxon>Pezizomycotina</taxon>
        <taxon>Dothideomycetes</taxon>
        <taxon>Dothideomycetes incertae sedis</taxon>
        <taxon>Cryomyces</taxon>
    </lineage>
</organism>